<evidence type="ECO:0000313" key="3">
    <source>
        <dbReference type="EMBL" id="KAI3433891.1"/>
    </source>
</evidence>
<dbReference type="AlphaFoldDB" id="A0A9D4YZA2"/>
<accession>A0A9D4YZA2</accession>
<sequence length="668" mass="71182">MCVLASQLYQGGSSCAVECLVCATTSTSGSWRPGWSAENGRVNLCNKCGQRWQKAGKPGSIAALEEWERCKADGGIKRQALQLAGYAADGQIFKRLRMPAPQRLSCWDTPASSEDTQSLDRRACSSHSFAVAATATETTAQLHGHRFVSYCVQSLVSGNAKHAAFWVQDERGESTLAVVGTDARMTGHFVYASCPALVDACAVPALRCTNRATVEAWLAGLGCTQLVAEHAVRLPELSAAEKRQVLSPDQPVWSRPAALSGNWHGIREESGLLTDGRHFKRFWLLGAGGVERLVVSGVDSARKDRRYKYAAAEELGAFAFENSREVLAWINHALQCSAEAPLEPEQTRCPHPLREAELGIVPGRRLQAPAPMPPRVHVAQRTSLPAAASPAGSGGKVRPVQPRQQGESGADAASQDDPVLKVRLLAPPLRCSTCGLDTHTSTDCLLAAVSPSALIRTASLPGVAGCGHYRTLSLLLFAEGPSPRGNCGGAASSSGSLLAEESVWQALPTPQLLSDQQLQEALHAEAGGTQRDITPRVQRAFRHDPVLLRFASAPPDAATQEAFTRWAGKLAGHVSDFPPPLPTCAEDTPVGGWSWTPTSEALGILQQISTLQVNLSLLHTTGISPAVAQLRNHRNREVADAAEGIVARWRAAAVSVLEQAADALQCRG</sequence>
<comment type="caution">
    <text evidence="3">The sequence shown here is derived from an EMBL/GenBank/DDBJ whole genome shotgun (WGS) entry which is preliminary data.</text>
</comment>
<reference evidence="3" key="1">
    <citation type="journal article" date="2019" name="Plant J.">
        <title>Chlorella vulgaris genome assembly and annotation reveals the molecular basis for metabolic acclimation to high light conditions.</title>
        <authorList>
            <person name="Cecchin M."/>
            <person name="Marcolungo L."/>
            <person name="Rossato M."/>
            <person name="Girolomoni L."/>
            <person name="Cosentino E."/>
            <person name="Cuine S."/>
            <person name="Li-Beisson Y."/>
            <person name="Delledonne M."/>
            <person name="Ballottari M."/>
        </authorList>
    </citation>
    <scope>NUCLEOTIDE SEQUENCE</scope>
    <source>
        <strain evidence="3">211/11P</strain>
    </source>
</reference>
<protein>
    <recommendedName>
        <fullName evidence="2">TFIIS N-terminal domain-containing protein</fullName>
    </recommendedName>
</protein>
<dbReference type="SUPFAM" id="SSF47676">
    <property type="entry name" value="Conserved domain common to transcription factors TFIIS, elongin A, CRSP70"/>
    <property type="match status" value="1"/>
</dbReference>
<dbReference type="Pfam" id="PF08711">
    <property type="entry name" value="Med26"/>
    <property type="match status" value="1"/>
</dbReference>
<proteinExistence type="predicted"/>
<feature type="region of interest" description="Disordered" evidence="1">
    <location>
        <begin position="383"/>
        <end position="415"/>
    </location>
</feature>
<evidence type="ECO:0000313" key="4">
    <source>
        <dbReference type="Proteomes" id="UP001055712"/>
    </source>
</evidence>
<organism evidence="3 4">
    <name type="scientific">Chlorella vulgaris</name>
    <name type="common">Green alga</name>
    <dbReference type="NCBI Taxonomy" id="3077"/>
    <lineage>
        <taxon>Eukaryota</taxon>
        <taxon>Viridiplantae</taxon>
        <taxon>Chlorophyta</taxon>
        <taxon>core chlorophytes</taxon>
        <taxon>Trebouxiophyceae</taxon>
        <taxon>Chlorellales</taxon>
        <taxon>Chlorellaceae</taxon>
        <taxon>Chlorella clade</taxon>
        <taxon>Chlorella</taxon>
    </lineage>
</organism>
<dbReference type="Proteomes" id="UP001055712">
    <property type="component" value="Unassembled WGS sequence"/>
</dbReference>
<dbReference type="InterPro" id="IPR035441">
    <property type="entry name" value="TFIIS/LEDGF_dom_sf"/>
</dbReference>
<evidence type="ECO:0000259" key="2">
    <source>
        <dbReference type="Pfam" id="PF08711"/>
    </source>
</evidence>
<name>A0A9D4YZA2_CHLVU</name>
<dbReference type="Gene3D" id="1.20.930.10">
    <property type="entry name" value="Conserved domain common to transcription factors TFIIS, elongin A, CRSP70"/>
    <property type="match status" value="1"/>
</dbReference>
<dbReference type="OrthoDB" id="514699at2759"/>
<reference evidence="3" key="2">
    <citation type="submission" date="2020-11" db="EMBL/GenBank/DDBJ databases">
        <authorList>
            <person name="Cecchin M."/>
            <person name="Marcolungo L."/>
            <person name="Rossato M."/>
            <person name="Girolomoni L."/>
            <person name="Cosentino E."/>
            <person name="Cuine S."/>
            <person name="Li-Beisson Y."/>
            <person name="Delledonne M."/>
            <person name="Ballottari M."/>
        </authorList>
    </citation>
    <scope>NUCLEOTIDE SEQUENCE</scope>
    <source>
        <strain evidence="3">211/11P</strain>
        <tissue evidence="3">Whole cell</tissue>
    </source>
</reference>
<feature type="domain" description="TFIIS N-terminal" evidence="2">
    <location>
        <begin position="604"/>
        <end position="651"/>
    </location>
</feature>
<evidence type="ECO:0000256" key="1">
    <source>
        <dbReference type="SAM" id="MobiDB-lite"/>
    </source>
</evidence>
<dbReference type="InterPro" id="IPR017923">
    <property type="entry name" value="TFIIS_N"/>
</dbReference>
<keyword evidence="4" id="KW-1185">Reference proteome</keyword>
<dbReference type="EMBL" id="SIDB01000004">
    <property type="protein sequence ID" value="KAI3433891.1"/>
    <property type="molecule type" value="Genomic_DNA"/>
</dbReference>
<gene>
    <name evidence="3" type="ORF">D9Q98_003693</name>
</gene>